<keyword evidence="1" id="KW-0812">Transmembrane</keyword>
<feature type="transmembrane region" description="Helical" evidence="1">
    <location>
        <begin position="6"/>
        <end position="29"/>
    </location>
</feature>
<evidence type="ECO:0000256" key="1">
    <source>
        <dbReference type="SAM" id="Phobius"/>
    </source>
</evidence>
<name>A0A328PCT0_9EURY</name>
<comment type="caution">
    <text evidence="2">The sequence shown here is derived from an EMBL/GenBank/DDBJ whole genome shotgun (WGS) entry which is preliminary data.</text>
</comment>
<protein>
    <submittedName>
        <fullName evidence="2">Uncharacterized protein</fullName>
    </submittedName>
</protein>
<evidence type="ECO:0000313" key="2">
    <source>
        <dbReference type="EMBL" id="RAO79011.1"/>
    </source>
</evidence>
<keyword evidence="3" id="KW-1185">Reference proteome</keyword>
<organism evidence="2 3">
    <name type="scientific">Methanothermobacter tenebrarum</name>
    <dbReference type="NCBI Taxonomy" id="680118"/>
    <lineage>
        <taxon>Archaea</taxon>
        <taxon>Methanobacteriati</taxon>
        <taxon>Methanobacteriota</taxon>
        <taxon>Methanomada group</taxon>
        <taxon>Methanobacteria</taxon>
        <taxon>Methanobacteriales</taxon>
        <taxon>Methanobacteriaceae</taxon>
        <taxon>Methanothermobacter</taxon>
    </lineage>
</organism>
<dbReference type="AlphaFoldDB" id="A0A328PCT0"/>
<dbReference type="EMBL" id="QLOE01000005">
    <property type="protein sequence ID" value="RAO79011.1"/>
    <property type="molecule type" value="Genomic_DNA"/>
</dbReference>
<dbReference type="RefSeq" id="WP_112093989.1">
    <property type="nucleotide sequence ID" value="NZ_QLOE01000005.1"/>
</dbReference>
<evidence type="ECO:0000313" key="3">
    <source>
        <dbReference type="Proteomes" id="UP000249782"/>
    </source>
</evidence>
<keyword evidence="1" id="KW-0472">Membrane</keyword>
<proteinExistence type="predicted"/>
<sequence>MNDEGFIFTIDSILMLIPVFIIITTIASISLEVPHEAPYYTAEDAIELLVLHGEKPSDTNLMTIAENISAGKASGAKAAAQKDLKPLLDSFRMNYNLTYYNSSSGTYDTLISSGTMPSDRSVYSATRGYGGITFTLYMW</sequence>
<reference evidence="2 3" key="1">
    <citation type="submission" date="2018-06" db="EMBL/GenBank/DDBJ databases">
        <title>Draft genome sequence of hyperthermophilic methanogen Methanothermobacter tenebrarum sp. MCM-B 1447.</title>
        <authorList>
            <person name="Pore S.D."/>
            <person name="Dagar S."/>
            <person name="Dhakephalkar P.K."/>
        </authorList>
    </citation>
    <scope>NUCLEOTIDE SEQUENCE [LARGE SCALE GENOMIC DNA]</scope>
    <source>
        <strain evidence="2 3">MCM B 1447</strain>
    </source>
</reference>
<gene>
    <name evidence="2" type="ORF">DPC56_05060</name>
</gene>
<accession>A0A328PCT0</accession>
<keyword evidence="1" id="KW-1133">Transmembrane helix</keyword>
<dbReference type="Proteomes" id="UP000249782">
    <property type="component" value="Unassembled WGS sequence"/>
</dbReference>